<keyword evidence="2" id="KW-1185">Reference proteome</keyword>
<gene>
    <name evidence="1" type="ORF">MPP7335_03308</name>
</gene>
<evidence type="ECO:0000313" key="1">
    <source>
        <dbReference type="EMBL" id="SRX81556.1"/>
    </source>
</evidence>
<organism evidence="1 2">
    <name type="scientific">Mycolicibacterium parafortuitum</name>
    <name type="common">Mycobacterium parafortuitum</name>
    <dbReference type="NCBI Taxonomy" id="39692"/>
    <lineage>
        <taxon>Bacteria</taxon>
        <taxon>Bacillati</taxon>
        <taxon>Actinomycetota</taxon>
        <taxon>Actinomycetes</taxon>
        <taxon>Mycobacteriales</taxon>
        <taxon>Mycobacteriaceae</taxon>
        <taxon>Mycolicibacterium</taxon>
    </lineage>
</organism>
<dbReference type="RefSeq" id="WP_083146289.1">
    <property type="nucleotide sequence ID" value="NZ_MVID01000033.1"/>
</dbReference>
<protein>
    <submittedName>
        <fullName evidence="1">Uncharacterized protein</fullName>
    </submittedName>
</protein>
<dbReference type="STRING" id="39692.BST38_25535"/>
<proteinExistence type="predicted"/>
<dbReference type="EMBL" id="UEGS01000001">
    <property type="protein sequence ID" value="SRX81556.1"/>
    <property type="molecule type" value="Genomic_DNA"/>
</dbReference>
<dbReference type="Proteomes" id="UP000252008">
    <property type="component" value="Unassembled WGS sequence"/>
</dbReference>
<reference evidence="1 2" key="1">
    <citation type="submission" date="2018-05" db="EMBL/GenBank/DDBJ databases">
        <authorList>
            <consortium name="IHU Genomes"/>
        </authorList>
    </citation>
    <scope>NUCLEOTIDE SEQUENCE [LARGE SCALE GENOMIC DNA]</scope>
    <source>
        <strain evidence="1 2">P7335</strain>
    </source>
</reference>
<name>A0A375YK78_MYCPF</name>
<dbReference type="AlphaFoldDB" id="A0A375YK78"/>
<sequence>MSQDDYHVLVVAPTSRHGWRKLETFCQSEIGGPWRVVSAPSMKPDFHRAARAITDPAATGPDSANTKMGAMAGRMLDELMRDMRRETSAVAESKGGGVRLSERADIPMPILTAVFDVLRAKGEHVVNVDDIKHVVSQHGLRIAQLRELPTEQREHAQRAIDEEIWRAVLRSFRQAK</sequence>
<evidence type="ECO:0000313" key="2">
    <source>
        <dbReference type="Proteomes" id="UP000252008"/>
    </source>
</evidence>
<accession>A0A375YK78</accession>